<dbReference type="Proteomes" id="UP000053555">
    <property type="component" value="Unassembled WGS sequence"/>
</dbReference>
<feature type="transmembrane region" description="Helical" evidence="1">
    <location>
        <begin position="21"/>
        <end position="44"/>
    </location>
</feature>
<name>A0A0B2PUN0_GLYSO</name>
<keyword evidence="1" id="KW-0812">Transmembrane</keyword>
<dbReference type="PANTHER" id="PTHR35165">
    <property type="entry name" value="OS08G0113900 PROTEIN"/>
    <property type="match status" value="1"/>
</dbReference>
<keyword evidence="1" id="KW-0472">Membrane</keyword>
<organism evidence="2">
    <name type="scientific">Glycine soja</name>
    <name type="common">Wild soybean</name>
    <dbReference type="NCBI Taxonomy" id="3848"/>
    <lineage>
        <taxon>Eukaryota</taxon>
        <taxon>Viridiplantae</taxon>
        <taxon>Streptophyta</taxon>
        <taxon>Embryophyta</taxon>
        <taxon>Tracheophyta</taxon>
        <taxon>Spermatophyta</taxon>
        <taxon>Magnoliopsida</taxon>
        <taxon>eudicotyledons</taxon>
        <taxon>Gunneridae</taxon>
        <taxon>Pentapetalae</taxon>
        <taxon>rosids</taxon>
        <taxon>fabids</taxon>
        <taxon>Fabales</taxon>
        <taxon>Fabaceae</taxon>
        <taxon>Papilionoideae</taxon>
        <taxon>50 kb inversion clade</taxon>
        <taxon>NPAAA clade</taxon>
        <taxon>indigoferoid/millettioid clade</taxon>
        <taxon>Phaseoleae</taxon>
        <taxon>Glycine</taxon>
        <taxon>Glycine subgen. Soja</taxon>
    </lineage>
</organism>
<dbReference type="InterPro" id="IPR032238">
    <property type="entry name" value="ATP-synth_Z"/>
</dbReference>
<gene>
    <name evidence="2" type="ORF">glysoja_036081</name>
</gene>
<dbReference type="EMBL" id="KN663793">
    <property type="protein sequence ID" value="KHN11384.1"/>
    <property type="molecule type" value="Genomic_DNA"/>
</dbReference>
<keyword evidence="1" id="KW-1133">Transmembrane helix</keyword>
<accession>A0A0B2PUN0</accession>
<proteinExistence type="predicted"/>
<dbReference type="Pfam" id="PF16594">
    <property type="entry name" value="ATP-synt_Z"/>
    <property type="match status" value="1"/>
</dbReference>
<dbReference type="AlphaFoldDB" id="A0A0B2PUN0"/>
<evidence type="ECO:0000256" key="1">
    <source>
        <dbReference type="SAM" id="Phobius"/>
    </source>
</evidence>
<dbReference type="PANTHER" id="PTHR35165:SF1">
    <property type="entry name" value="OS04G0577375 PROTEIN"/>
    <property type="match status" value="1"/>
</dbReference>
<evidence type="ECO:0000313" key="2">
    <source>
        <dbReference type="EMBL" id="KHN11384.1"/>
    </source>
</evidence>
<protein>
    <submittedName>
        <fullName evidence="2">Uncharacterized protein</fullName>
    </submittedName>
</protein>
<reference evidence="2" key="1">
    <citation type="submission" date="2014-07" db="EMBL/GenBank/DDBJ databases">
        <title>Identification of a novel salt tolerance gene in wild soybean by whole-genome sequencing.</title>
        <authorList>
            <person name="Lam H.-M."/>
            <person name="Qi X."/>
            <person name="Li M.-W."/>
            <person name="Liu X."/>
            <person name="Xie M."/>
            <person name="Ni M."/>
            <person name="Xu X."/>
        </authorList>
    </citation>
    <scope>NUCLEOTIDE SEQUENCE [LARGE SCALE GENOMIC DNA]</scope>
    <source>
        <tissue evidence="2">Root</tissue>
    </source>
</reference>
<feature type="transmembrane region" description="Helical" evidence="1">
    <location>
        <begin position="56"/>
        <end position="77"/>
    </location>
</feature>
<sequence>MGSNENEGGYYKKSRWITKPSSCLLILFSSLLISIAGASMLGWWLHKYHPSNTQLWMVPFGFLLFLTPLIICLSVILPDLCLATARIQEDQAFKTHDHHALTLPSIQ</sequence>